<dbReference type="EMBL" id="WWEQ01000059">
    <property type="protein sequence ID" value="MYM20550.1"/>
    <property type="molecule type" value="Genomic_DNA"/>
</dbReference>
<dbReference type="SUPFAM" id="SSF55486">
    <property type="entry name" value="Metalloproteases ('zincins'), catalytic domain"/>
    <property type="match status" value="1"/>
</dbReference>
<dbReference type="GO" id="GO:0008270">
    <property type="term" value="F:zinc ion binding"/>
    <property type="evidence" value="ECO:0007669"/>
    <property type="project" value="UniProtKB-UniRule"/>
</dbReference>
<name>A0A6N9H8Y5_9MICO</name>
<keyword evidence="3 9" id="KW-0698">rRNA processing</keyword>
<dbReference type="HAMAP" id="MF_00009">
    <property type="entry name" value="Endoribonucl_YbeY"/>
    <property type="match status" value="1"/>
</dbReference>
<evidence type="ECO:0000256" key="3">
    <source>
        <dbReference type="ARBA" id="ARBA00022552"/>
    </source>
</evidence>
<dbReference type="AlphaFoldDB" id="A0A6N9H8Y5"/>
<feature type="binding site" evidence="9">
    <location>
        <position position="115"/>
    </location>
    <ligand>
        <name>Zn(2+)</name>
        <dbReference type="ChEBI" id="CHEBI:29105"/>
        <note>catalytic</note>
    </ligand>
</feature>
<dbReference type="InterPro" id="IPR023091">
    <property type="entry name" value="MetalPrtase_cat_dom_sf_prd"/>
</dbReference>
<comment type="function">
    <text evidence="9">Single strand-specific metallo-endoribonuclease involved in late-stage 70S ribosome quality control and in maturation of the 3' terminus of the 16S rRNA.</text>
</comment>
<keyword evidence="9" id="KW-0963">Cytoplasm</keyword>
<reference evidence="10 11" key="1">
    <citation type="submission" date="2020-01" db="EMBL/GenBank/DDBJ databases">
        <authorList>
            <person name="Deng T."/>
        </authorList>
    </citation>
    <scope>NUCLEOTIDE SEQUENCE [LARGE SCALE GENOMIC DNA]</scope>
    <source>
        <strain evidence="10 11">5221</strain>
    </source>
</reference>
<evidence type="ECO:0000256" key="2">
    <source>
        <dbReference type="ARBA" id="ARBA00022517"/>
    </source>
</evidence>
<evidence type="ECO:0000256" key="5">
    <source>
        <dbReference type="ARBA" id="ARBA00022723"/>
    </source>
</evidence>
<evidence type="ECO:0000313" key="10">
    <source>
        <dbReference type="EMBL" id="MYM20550.1"/>
    </source>
</evidence>
<keyword evidence="11" id="KW-1185">Reference proteome</keyword>
<dbReference type="PANTHER" id="PTHR46986">
    <property type="entry name" value="ENDORIBONUCLEASE YBEY, CHLOROPLASTIC"/>
    <property type="match status" value="1"/>
</dbReference>
<keyword evidence="7 9" id="KW-0378">Hydrolase</keyword>
<dbReference type="GO" id="GO:0006364">
    <property type="term" value="P:rRNA processing"/>
    <property type="evidence" value="ECO:0007669"/>
    <property type="project" value="UniProtKB-UniRule"/>
</dbReference>
<dbReference type="Gene3D" id="3.40.390.30">
    <property type="entry name" value="Metalloproteases ('zincins'), catalytic domain"/>
    <property type="match status" value="1"/>
</dbReference>
<sequence length="158" mass="17546">MSIEIGNETAAPLDLEEVRELAAHVLAQMRIHPLAEVAIRFVDEPTMSELHVQWMDLEGPTDVMSFPMDELRPDGEEGMLGDIVVCPAVAAAQAKAAGHSTMDEVLLLVAHGLLHLMGYDHAEPEERAEMFDLQRHLLLTWFAEREPGRTSVPEPTED</sequence>
<comment type="similarity">
    <text evidence="1 9">Belongs to the endoribonuclease YbeY family.</text>
</comment>
<evidence type="ECO:0000256" key="8">
    <source>
        <dbReference type="ARBA" id="ARBA00022833"/>
    </source>
</evidence>
<evidence type="ECO:0000256" key="6">
    <source>
        <dbReference type="ARBA" id="ARBA00022759"/>
    </source>
</evidence>
<feature type="binding site" evidence="9">
    <location>
        <position position="121"/>
    </location>
    <ligand>
        <name>Zn(2+)</name>
        <dbReference type="ChEBI" id="CHEBI:29105"/>
        <note>catalytic</note>
    </ligand>
</feature>
<dbReference type="GO" id="GO:0005737">
    <property type="term" value="C:cytoplasm"/>
    <property type="evidence" value="ECO:0007669"/>
    <property type="project" value="UniProtKB-SubCell"/>
</dbReference>
<organism evidence="10 11">
    <name type="scientific">Brevibacterium rongguiense</name>
    <dbReference type="NCBI Taxonomy" id="2695267"/>
    <lineage>
        <taxon>Bacteria</taxon>
        <taxon>Bacillati</taxon>
        <taxon>Actinomycetota</taxon>
        <taxon>Actinomycetes</taxon>
        <taxon>Micrococcales</taxon>
        <taxon>Brevibacteriaceae</taxon>
        <taxon>Brevibacterium</taxon>
    </lineage>
</organism>
<dbReference type="InterPro" id="IPR020549">
    <property type="entry name" value="YbeY_CS"/>
</dbReference>
<evidence type="ECO:0000256" key="1">
    <source>
        <dbReference type="ARBA" id="ARBA00010875"/>
    </source>
</evidence>
<comment type="subcellular location">
    <subcellularLocation>
        <location evidence="9">Cytoplasm</location>
    </subcellularLocation>
</comment>
<keyword evidence="4 9" id="KW-0540">Nuclease</keyword>
<dbReference type="Proteomes" id="UP000469215">
    <property type="component" value="Unassembled WGS sequence"/>
</dbReference>
<comment type="cofactor">
    <cofactor evidence="9">
        <name>Zn(2+)</name>
        <dbReference type="ChEBI" id="CHEBI:29105"/>
    </cofactor>
    <text evidence="9">Binds 1 zinc ion.</text>
</comment>
<gene>
    <name evidence="9 10" type="primary">ybeY</name>
    <name evidence="10" type="ORF">GSY69_11400</name>
</gene>
<comment type="caution">
    <text evidence="10">The sequence shown here is derived from an EMBL/GenBank/DDBJ whole genome shotgun (WGS) entry which is preliminary data.</text>
</comment>
<dbReference type="EC" id="3.1.-.-" evidence="9"/>
<keyword evidence="8 9" id="KW-0862">Zinc</keyword>
<dbReference type="Pfam" id="PF02130">
    <property type="entry name" value="YbeY"/>
    <property type="match status" value="1"/>
</dbReference>
<dbReference type="GO" id="GO:0004521">
    <property type="term" value="F:RNA endonuclease activity"/>
    <property type="evidence" value="ECO:0007669"/>
    <property type="project" value="UniProtKB-UniRule"/>
</dbReference>
<keyword evidence="5 9" id="KW-0479">Metal-binding</keyword>
<dbReference type="NCBIfam" id="TIGR00043">
    <property type="entry name" value="rRNA maturation RNase YbeY"/>
    <property type="match status" value="1"/>
</dbReference>
<protein>
    <recommendedName>
        <fullName evidence="9">Endoribonuclease YbeY</fullName>
        <ecNumber evidence="9">3.1.-.-</ecNumber>
    </recommendedName>
</protein>
<dbReference type="PANTHER" id="PTHR46986:SF1">
    <property type="entry name" value="ENDORIBONUCLEASE YBEY, CHLOROPLASTIC"/>
    <property type="match status" value="1"/>
</dbReference>
<proteinExistence type="inferred from homology"/>
<dbReference type="RefSeq" id="WP_160953964.1">
    <property type="nucleotide sequence ID" value="NZ_WWEQ01000059.1"/>
</dbReference>
<dbReference type="PROSITE" id="PS01306">
    <property type="entry name" value="UPF0054"/>
    <property type="match status" value="1"/>
</dbReference>
<evidence type="ECO:0000256" key="9">
    <source>
        <dbReference type="HAMAP-Rule" id="MF_00009"/>
    </source>
</evidence>
<keyword evidence="6 9" id="KW-0255">Endonuclease</keyword>
<dbReference type="InterPro" id="IPR002036">
    <property type="entry name" value="YbeY"/>
</dbReference>
<keyword evidence="2 9" id="KW-0690">Ribosome biogenesis</keyword>
<accession>A0A6N9H8Y5</accession>
<dbReference type="GO" id="GO:0004222">
    <property type="term" value="F:metalloendopeptidase activity"/>
    <property type="evidence" value="ECO:0007669"/>
    <property type="project" value="InterPro"/>
</dbReference>
<evidence type="ECO:0000313" key="11">
    <source>
        <dbReference type="Proteomes" id="UP000469215"/>
    </source>
</evidence>
<evidence type="ECO:0000256" key="7">
    <source>
        <dbReference type="ARBA" id="ARBA00022801"/>
    </source>
</evidence>
<feature type="binding site" evidence="9">
    <location>
        <position position="111"/>
    </location>
    <ligand>
        <name>Zn(2+)</name>
        <dbReference type="ChEBI" id="CHEBI:29105"/>
        <note>catalytic</note>
    </ligand>
</feature>
<evidence type="ECO:0000256" key="4">
    <source>
        <dbReference type="ARBA" id="ARBA00022722"/>
    </source>
</evidence>